<evidence type="ECO:0000256" key="4">
    <source>
        <dbReference type="ARBA" id="ARBA00022692"/>
    </source>
</evidence>
<feature type="domain" description="Ion transport" evidence="13">
    <location>
        <begin position="29"/>
        <end position="243"/>
    </location>
</feature>
<dbReference type="GO" id="GO:0008076">
    <property type="term" value="C:voltage-gated potassium channel complex"/>
    <property type="evidence" value="ECO:0007669"/>
    <property type="project" value="InterPro"/>
</dbReference>
<dbReference type="PRINTS" id="PR00169">
    <property type="entry name" value="KCHANNEL"/>
</dbReference>
<evidence type="ECO:0000256" key="9">
    <source>
        <dbReference type="ARBA" id="ARBA00023065"/>
    </source>
</evidence>
<accession>A0A7Y7U5E5</accession>
<dbReference type="Pfam" id="PF00520">
    <property type="entry name" value="Ion_trans"/>
    <property type="match status" value="1"/>
</dbReference>
<keyword evidence="9" id="KW-0406">Ion transport</keyword>
<dbReference type="EMBL" id="JABKAU010000005">
    <property type="protein sequence ID" value="NVO30375.1"/>
    <property type="molecule type" value="Genomic_DNA"/>
</dbReference>
<gene>
    <name evidence="14" type="ORF">HW554_04075</name>
</gene>
<dbReference type="InterPro" id="IPR028325">
    <property type="entry name" value="VG_K_chnl"/>
</dbReference>
<evidence type="ECO:0000256" key="6">
    <source>
        <dbReference type="ARBA" id="ARBA00022882"/>
    </source>
</evidence>
<keyword evidence="15" id="KW-1185">Reference proteome</keyword>
<proteinExistence type="predicted"/>
<dbReference type="Gene3D" id="1.10.287.70">
    <property type="match status" value="1"/>
</dbReference>
<dbReference type="GO" id="GO:0001508">
    <property type="term" value="P:action potential"/>
    <property type="evidence" value="ECO:0007669"/>
    <property type="project" value="TreeGrafter"/>
</dbReference>
<keyword evidence="7" id="KW-0630">Potassium</keyword>
<keyword evidence="4 12" id="KW-0812">Transmembrane</keyword>
<keyword evidence="3" id="KW-0633">Potassium transport</keyword>
<evidence type="ECO:0000313" key="14">
    <source>
        <dbReference type="EMBL" id="NVO30375.1"/>
    </source>
</evidence>
<sequence>MENRPSPTAPIWKRNIYRVVFEADTRAGQLFDILLLLAILLSVLAVMLESVSSINAQYGPALRVVEWVFTVVFLVEYLVRLLIVRRPLRYALSWLGLIDVVAIVPSLLVLVLAGSHYLLVVRTVRLLRVFRIFKLGQFIGEGEFILNALKASRFKILVFLSSVLTLTVLMGTFMYVLEGGQNGFTSIPKSVYWAVVTLTTVGYGDISPVTVLGQTLAALLMIMGYAIIAVPTGIVSAQMSRSQAAAVPAAGATPPVAGTTAGLAAPAYKQARCSRCQAEGHRPDAAFCWHCGGAV</sequence>
<dbReference type="Gene3D" id="1.20.120.350">
    <property type="entry name" value="Voltage-gated potassium channels. Chain C"/>
    <property type="match status" value="1"/>
</dbReference>
<name>A0A7Y7U5E5_9BACT</name>
<evidence type="ECO:0000256" key="3">
    <source>
        <dbReference type="ARBA" id="ARBA00022538"/>
    </source>
</evidence>
<comment type="subcellular location">
    <subcellularLocation>
        <location evidence="1">Membrane</location>
        <topology evidence="1">Multi-pass membrane protein</topology>
    </subcellularLocation>
</comment>
<feature type="transmembrane region" description="Helical" evidence="12">
    <location>
        <begin position="33"/>
        <end position="52"/>
    </location>
</feature>
<evidence type="ECO:0000256" key="7">
    <source>
        <dbReference type="ARBA" id="ARBA00022958"/>
    </source>
</evidence>
<reference evidence="14 15" key="1">
    <citation type="submission" date="2020-05" db="EMBL/GenBank/DDBJ databases">
        <title>Hymenobacter terrestris sp. nov. and Hymenobacter lapidiphilus sp. nov., isolated from regoliths in Antarctica.</title>
        <authorList>
            <person name="Sedlacek I."/>
            <person name="Pantucek R."/>
            <person name="Zeman M."/>
            <person name="Holochova P."/>
            <person name="Kralova S."/>
            <person name="Stankova E."/>
            <person name="Sedo O."/>
            <person name="Micenkova L."/>
            <person name="Svec P."/>
            <person name="Gupta V."/>
            <person name="Sood U."/>
            <person name="Korpole U.S."/>
            <person name="Lal R."/>
        </authorList>
    </citation>
    <scope>NUCLEOTIDE SEQUENCE [LARGE SCALE GENOMIC DNA]</scope>
    <source>
        <strain evidence="14 15">P5342</strain>
    </source>
</reference>
<dbReference type="PANTHER" id="PTHR11537">
    <property type="entry name" value="VOLTAGE-GATED POTASSIUM CHANNEL"/>
    <property type="match status" value="1"/>
</dbReference>
<organism evidence="14 15">
    <name type="scientific">Hymenobacter lapidiphilus</name>
    <dbReference type="NCBI Taxonomy" id="2608003"/>
    <lineage>
        <taxon>Bacteria</taxon>
        <taxon>Pseudomonadati</taxon>
        <taxon>Bacteroidota</taxon>
        <taxon>Cytophagia</taxon>
        <taxon>Cytophagales</taxon>
        <taxon>Hymenobacteraceae</taxon>
        <taxon>Hymenobacter</taxon>
    </lineage>
</organism>
<keyword evidence="6" id="KW-0851">Voltage-gated channel</keyword>
<dbReference type="InterPro" id="IPR027359">
    <property type="entry name" value="Volt_channel_dom_sf"/>
</dbReference>
<evidence type="ECO:0000256" key="5">
    <source>
        <dbReference type="ARBA" id="ARBA00022826"/>
    </source>
</evidence>
<dbReference type="SUPFAM" id="SSF81324">
    <property type="entry name" value="Voltage-gated potassium channels"/>
    <property type="match status" value="1"/>
</dbReference>
<feature type="transmembrane region" description="Helical" evidence="12">
    <location>
        <begin position="95"/>
        <end position="121"/>
    </location>
</feature>
<keyword evidence="8 12" id="KW-1133">Transmembrane helix</keyword>
<dbReference type="Proteomes" id="UP000565521">
    <property type="component" value="Unassembled WGS sequence"/>
</dbReference>
<keyword evidence="11" id="KW-0407">Ion channel</keyword>
<dbReference type="RefSeq" id="WP_176907073.1">
    <property type="nucleotide sequence ID" value="NZ_JABKAU010000005.1"/>
</dbReference>
<evidence type="ECO:0000256" key="12">
    <source>
        <dbReference type="SAM" id="Phobius"/>
    </source>
</evidence>
<dbReference type="GO" id="GO:0005249">
    <property type="term" value="F:voltage-gated potassium channel activity"/>
    <property type="evidence" value="ECO:0007669"/>
    <property type="project" value="InterPro"/>
</dbReference>
<evidence type="ECO:0000256" key="10">
    <source>
        <dbReference type="ARBA" id="ARBA00023136"/>
    </source>
</evidence>
<evidence type="ECO:0000259" key="13">
    <source>
        <dbReference type="Pfam" id="PF00520"/>
    </source>
</evidence>
<comment type="caution">
    <text evidence="14">The sequence shown here is derived from an EMBL/GenBank/DDBJ whole genome shotgun (WGS) entry which is preliminary data.</text>
</comment>
<evidence type="ECO:0000256" key="1">
    <source>
        <dbReference type="ARBA" id="ARBA00004141"/>
    </source>
</evidence>
<keyword evidence="2" id="KW-0813">Transport</keyword>
<dbReference type="PANTHER" id="PTHR11537:SF254">
    <property type="entry name" value="POTASSIUM VOLTAGE-GATED CHANNEL PROTEIN SHAB"/>
    <property type="match status" value="1"/>
</dbReference>
<protein>
    <submittedName>
        <fullName evidence="14">Ion transporter</fullName>
    </submittedName>
</protein>
<dbReference type="AlphaFoldDB" id="A0A7Y7U5E5"/>
<evidence type="ECO:0000256" key="11">
    <source>
        <dbReference type="ARBA" id="ARBA00023303"/>
    </source>
</evidence>
<feature type="transmembrane region" description="Helical" evidence="12">
    <location>
        <begin position="64"/>
        <end position="83"/>
    </location>
</feature>
<evidence type="ECO:0000313" key="15">
    <source>
        <dbReference type="Proteomes" id="UP000565521"/>
    </source>
</evidence>
<evidence type="ECO:0000256" key="2">
    <source>
        <dbReference type="ARBA" id="ARBA00022448"/>
    </source>
</evidence>
<dbReference type="InterPro" id="IPR005821">
    <property type="entry name" value="Ion_trans_dom"/>
</dbReference>
<evidence type="ECO:0000256" key="8">
    <source>
        <dbReference type="ARBA" id="ARBA00022989"/>
    </source>
</evidence>
<keyword evidence="10 12" id="KW-0472">Membrane</keyword>
<feature type="transmembrane region" description="Helical" evidence="12">
    <location>
        <begin position="156"/>
        <end position="177"/>
    </location>
</feature>
<feature type="transmembrane region" description="Helical" evidence="12">
    <location>
        <begin position="216"/>
        <end position="235"/>
    </location>
</feature>
<keyword evidence="5" id="KW-0631">Potassium channel</keyword>